<dbReference type="Gene3D" id="3.20.20.140">
    <property type="entry name" value="Metal-dependent hydrolases"/>
    <property type="match status" value="1"/>
</dbReference>
<dbReference type="InterPro" id="IPR003766">
    <property type="entry name" value="Uronate_isomerase"/>
</dbReference>
<dbReference type="GO" id="GO:0008880">
    <property type="term" value="F:glucuronate isomerase activity"/>
    <property type="evidence" value="ECO:0007669"/>
    <property type="project" value="UniProtKB-EC"/>
</dbReference>
<evidence type="ECO:0000256" key="4">
    <source>
        <dbReference type="ARBA" id="ARBA00012546"/>
    </source>
</evidence>
<reference evidence="7" key="1">
    <citation type="journal article" date="2014" name="Front. Microbiol.">
        <title>High frequency of phylogenetically diverse reductive dehalogenase-homologous genes in deep subseafloor sedimentary metagenomes.</title>
        <authorList>
            <person name="Kawai M."/>
            <person name="Futagami T."/>
            <person name="Toyoda A."/>
            <person name="Takaki Y."/>
            <person name="Nishi S."/>
            <person name="Hori S."/>
            <person name="Arai W."/>
            <person name="Tsubouchi T."/>
            <person name="Morono Y."/>
            <person name="Uchiyama I."/>
            <person name="Ito T."/>
            <person name="Fujiyama A."/>
            <person name="Inagaki F."/>
            <person name="Takami H."/>
        </authorList>
    </citation>
    <scope>NUCLEOTIDE SEQUENCE</scope>
    <source>
        <strain evidence="7">Expedition CK06-06</strain>
    </source>
</reference>
<dbReference type="AlphaFoldDB" id="X1UGD4"/>
<comment type="catalytic activity">
    <reaction evidence="1">
        <text>D-glucuronate = D-fructuronate</text>
        <dbReference type="Rhea" id="RHEA:13049"/>
        <dbReference type="ChEBI" id="CHEBI:58720"/>
        <dbReference type="ChEBI" id="CHEBI:59863"/>
        <dbReference type="EC" id="5.3.1.12"/>
    </reaction>
</comment>
<evidence type="ECO:0000256" key="1">
    <source>
        <dbReference type="ARBA" id="ARBA00001165"/>
    </source>
</evidence>
<proteinExistence type="inferred from homology"/>
<dbReference type="GO" id="GO:0019698">
    <property type="term" value="P:D-galacturonate catabolic process"/>
    <property type="evidence" value="ECO:0007669"/>
    <property type="project" value="TreeGrafter"/>
</dbReference>
<dbReference type="GO" id="GO:0042840">
    <property type="term" value="P:D-glucuronate catabolic process"/>
    <property type="evidence" value="ECO:0007669"/>
    <property type="project" value="TreeGrafter"/>
</dbReference>
<name>X1UGD4_9ZZZZ</name>
<comment type="caution">
    <text evidence="7">The sequence shown here is derived from an EMBL/GenBank/DDBJ whole genome shotgun (WGS) entry which is preliminary data.</text>
</comment>
<dbReference type="PANTHER" id="PTHR30068">
    <property type="entry name" value="URONATE ISOMERASE"/>
    <property type="match status" value="1"/>
</dbReference>
<dbReference type="SUPFAM" id="SSF51556">
    <property type="entry name" value="Metallo-dependent hydrolases"/>
    <property type="match status" value="1"/>
</dbReference>
<keyword evidence="6" id="KW-0413">Isomerase</keyword>
<evidence type="ECO:0000256" key="5">
    <source>
        <dbReference type="ARBA" id="ARBA00020555"/>
    </source>
</evidence>
<comment type="similarity">
    <text evidence="3">Belongs to the metallo-dependent hydrolases superfamily. Uronate isomerase family.</text>
</comment>
<dbReference type="PANTHER" id="PTHR30068:SF4">
    <property type="entry name" value="URONATE ISOMERASE"/>
    <property type="match status" value="1"/>
</dbReference>
<organism evidence="7">
    <name type="scientific">marine sediment metagenome</name>
    <dbReference type="NCBI Taxonomy" id="412755"/>
    <lineage>
        <taxon>unclassified sequences</taxon>
        <taxon>metagenomes</taxon>
        <taxon>ecological metagenomes</taxon>
    </lineage>
</organism>
<dbReference type="Pfam" id="PF02614">
    <property type="entry name" value="UxaC"/>
    <property type="match status" value="1"/>
</dbReference>
<evidence type="ECO:0000313" key="7">
    <source>
        <dbReference type="EMBL" id="GAJ02637.1"/>
    </source>
</evidence>
<sequence>MMGNFNDGSIAGKMQYGASWWFLDQKDGIQKQINTLSNMGLLSRFVGMITDSRSFLSYPRHEYFRRILCNLIGDDVENGELPNDMKLLGELVENICYYNAKYYFRF</sequence>
<comment type="pathway">
    <text evidence="2">Carbohydrate metabolism; pentose and glucuronate interconversion.</text>
</comment>
<protein>
    <recommendedName>
        <fullName evidence="5">Uronate isomerase</fullName>
        <ecNumber evidence="4">5.3.1.12</ecNumber>
    </recommendedName>
</protein>
<evidence type="ECO:0000256" key="2">
    <source>
        <dbReference type="ARBA" id="ARBA00004892"/>
    </source>
</evidence>
<dbReference type="UniPathway" id="UPA00246"/>
<evidence type="ECO:0000256" key="6">
    <source>
        <dbReference type="ARBA" id="ARBA00023235"/>
    </source>
</evidence>
<evidence type="ECO:0000256" key="3">
    <source>
        <dbReference type="ARBA" id="ARBA00008397"/>
    </source>
</evidence>
<dbReference type="InterPro" id="IPR032466">
    <property type="entry name" value="Metal_Hydrolase"/>
</dbReference>
<gene>
    <name evidence="7" type="ORF">S12H4_28467</name>
</gene>
<dbReference type="EC" id="5.3.1.12" evidence="4"/>
<accession>X1UGD4</accession>
<dbReference type="EMBL" id="BARW01016332">
    <property type="protein sequence ID" value="GAJ02637.1"/>
    <property type="molecule type" value="Genomic_DNA"/>
</dbReference>